<organism evidence="1 2">
    <name type="scientific">Empedobacter brevis</name>
    <dbReference type="NCBI Taxonomy" id="247"/>
    <lineage>
        <taxon>Bacteria</taxon>
        <taxon>Pseudomonadati</taxon>
        <taxon>Bacteroidota</taxon>
        <taxon>Flavobacteriia</taxon>
        <taxon>Flavobacteriales</taxon>
        <taxon>Weeksellaceae</taxon>
        <taxon>Empedobacter</taxon>
    </lineage>
</organism>
<dbReference type="RefSeq" id="WP_150431833.1">
    <property type="nucleotide sequence ID" value="NZ_CP043634.1"/>
</dbReference>
<reference evidence="1" key="2">
    <citation type="journal article" date="2022" name="Sci. Total Environ.">
        <title>Prevalence, transmission, and molecular epidemiology of tet(X)-positive bacteria among humans, animals, and environmental niches in China: An epidemiological, and genomic-based study.</title>
        <authorList>
            <person name="Dong N."/>
            <person name="Zeng Y."/>
            <person name="Cai C."/>
            <person name="Sun C."/>
            <person name="Lu J."/>
            <person name="Liu C."/>
            <person name="Zhou H."/>
            <person name="Sun Q."/>
            <person name="Shu L."/>
            <person name="Wang H."/>
            <person name="Wang Y."/>
            <person name="Wang S."/>
            <person name="Wu C."/>
            <person name="Chan E.W."/>
            <person name="Chen G."/>
            <person name="Shen Z."/>
            <person name="Chen S."/>
            <person name="Zhang R."/>
        </authorList>
    </citation>
    <scope>NUCLEOTIDE SEQUENCE</scope>
    <source>
        <strain evidence="1">R655-4</strain>
    </source>
</reference>
<sequence>MKNLYFLLLFILFVQCEQPSNQSAKSWENTDEIKADSVFKDKNVNEAIEQAIYISKNNQIVIRTISLVFTKEKFYLYISSAGEDCSIGNYYSLPITIQNTDYTVLLDKNELLDQYIDTSNLNFTPLNLYKITMCCEIKGYAFRFHKDEKGKYQLRELEHYYDYNDDFILKADKKYFPIQYEEIPEPESSN</sequence>
<protein>
    <submittedName>
        <fullName evidence="1">Uncharacterized protein</fullName>
    </submittedName>
</protein>
<dbReference type="AlphaFoldDB" id="A0AAJ1QG38"/>
<gene>
    <name evidence="1" type="ORF">HX001_13200</name>
</gene>
<dbReference type="Proteomes" id="UP001170959">
    <property type="component" value="Unassembled WGS sequence"/>
</dbReference>
<evidence type="ECO:0000313" key="2">
    <source>
        <dbReference type="Proteomes" id="UP001170959"/>
    </source>
</evidence>
<reference evidence="1" key="1">
    <citation type="submission" date="2020-06" db="EMBL/GenBank/DDBJ databases">
        <authorList>
            <person name="Dong N."/>
        </authorList>
    </citation>
    <scope>NUCLEOTIDE SEQUENCE</scope>
    <source>
        <strain evidence="1">R655-4</strain>
    </source>
</reference>
<proteinExistence type="predicted"/>
<comment type="caution">
    <text evidence="1">The sequence shown here is derived from an EMBL/GenBank/DDBJ whole genome shotgun (WGS) entry which is preliminary data.</text>
</comment>
<dbReference type="EMBL" id="JACAGJ010000007">
    <property type="protein sequence ID" value="MDM1073441.1"/>
    <property type="molecule type" value="Genomic_DNA"/>
</dbReference>
<name>A0AAJ1QG38_9FLAO</name>
<evidence type="ECO:0000313" key="1">
    <source>
        <dbReference type="EMBL" id="MDM1073441.1"/>
    </source>
</evidence>
<accession>A0AAJ1QG38</accession>